<dbReference type="InterPro" id="IPR044730">
    <property type="entry name" value="RNase_H-like_dom_plant"/>
</dbReference>
<protein>
    <recommendedName>
        <fullName evidence="1">RNase H type-1 domain-containing protein</fullName>
    </recommendedName>
</protein>
<evidence type="ECO:0000259" key="1">
    <source>
        <dbReference type="Pfam" id="PF13456"/>
    </source>
</evidence>
<evidence type="ECO:0000313" key="2">
    <source>
        <dbReference type="EMBL" id="KAF3592258.1"/>
    </source>
</evidence>
<reference evidence="2 3" key="1">
    <citation type="journal article" date="2020" name="BMC Genomics">
        <title>Intraspecific diversification of the crop wild relative Brassica cretica Lam. using demographic model selection.</title>
        <authorList>
            <person name="Kioukis A."/>
            <person name="Michalopoulou V.A."/>
            <person name="Briers L."/>
            <person name="Pirintsos S."/>
            <person name="Studholme D.J."/>
            <person name="Pavlidis P."/>
            <person name="Sarris P.F."/>
        </authorList>
    </citation>
    <scope>NUCLEOTIDE SEQUENCE [LARGE SCALE GENOMIC DNA]</scope>
    <source>
        <strain evidence="3">cv. PFS-1207/04</strain>
    </source>
</reference>
<name>A0ABQ7E4W2_BRACR</name>
<comment type="caution">
    <text evidence="2">The sequence shown here is derived from an EMBL/GenBank/DDBJ whole genome shotgun (WGS) entry which is preliminary data.</text>
</comment>
<gene>
    <name evidence="2" type="ORF">DY000_02023782</name>
</gene>
<dbReference type="CDD" id="cd06222">
    <property type="entry name" value="RNase_H_like"/>
    <property type="match status" value="1"/>
</dbReference>
<feature type="domain" description="RNase H type-1" evidence="1">
    <location>
        <begin position="13"/>
        <end position="70"/>
    </location>
</feature>
<dbReference type="EMBL" id="QGKV02000299">
    <property type="protein sequence ID" value="KAF3592258.1"/>
    <property type="molecule type" value="Genomic_DNA"/>
</dbReference>
<dbReference type="Pfam" id="PF13456">
    <property type="entry name" value="RVT_3"/>
    <property type="match status" value="1"/>
</dbReference>
<evidence type="ECO:0000313" key="3">
    <source>
        <dbReference type="Proteomes" id="UP000266723"/>
    </source>
</evidence>
<accession>A0ABQ7E4W2</accession>
<dbReference type="Proteomes" id="UP000266723">
    <property type="component" value="Unassembled WGS sequence"/>
</dbReference>
<keyword evidence="3" id="KW-1185">Reference proteome</keyword>
<proteinExistence type="predicted"/>
<dbReference type="InterPro" id="IPR002156">
    <property type="entry name" value="RNaseH_domain"/>
</dbReference>
<organism evidence="2 3">
    <name type="scientific">Brassica cretica</name>
    <name type="common">Mustard</name>
    <dbReference type="NCBI Taxonomy" id="69181"/>
    <lineage>
        <taxon>Eukaryota</taxon>
        <taxon>Viridiplantae</taxon>
        <taxon>Streptophyta</taxon>
        <taxon>Embryophyta</taxon>
        <taxon>Tracheophyta</taxon>
        <taxon>Spermatophyta</taxon>
        <taxon>Magnoliopsida</taxon>
        <taxon>eudicotyledons</taxon>
        <taxon>Gunneridae</taxon>
        <taxon>Pentapetalae</taxon>
        <taxon>rosids</taxon>
        <taxon>malvids</taxon>
        <taxon>Brassicales</taxon>
        <taxon>Brassicaceae</taxon>
        <taxon>Brassiceae</taxon>
        <taxon>Brassica</taxon>
    </lineage>
</organism>
<sequence>MENMLQHSTSQSCETDCKELITMIKEPHVWPSFATELERIETLMICFTDFNIIHVPRARNQFSDFLAKTARSFHRKLHFIGCSIPVWLSNPPQA</sequence>